<keyword evidence="11 16" id="KW-0067">ATP-binding</keyword>
<dbReference type="EC" id="6.1.1.10" evidence="16"/>
<dbReference type="Gene3D" id="1.10.730.10">
    <property type="entry name" value="Isoleucyl-tRNA Synthetase, Domain 1"/>
    <property type="match status" value="1"/>
</dbReference>
<comment type="subcellular location">
    <subcellularLocation>
        <location evidence="2 16">Cytoplasm</location>
    </subcellularLocation>
</comment>
<keyword evidence="5 16" id="KW-0963">Cytoplasm</keyword>
<protein>
    <recommendedName>
        <fullName evidence="16">Methionine--tRNA ligase</fullName>
        <ecNumber evidence="16">6.1.1.10</ecNumber>
    </recommendedName>
    <alternativeName>
        <fullName evidence="16">Methionyl-tRNA synthetase</fullName>
        <shortName evidence="16">MetRS</shortName>
    </alternativeName>
</protein>
<dbReference type="Proteomes" id="UP000021816">
    <property type="component" value="Unassembled WGS sequence"/>
</dbReference>
<feature type="binding site" evidence="16">
    <location>
        <position position="338"/>
    </location>
    <ligand>
        <name>ATP</name>
        <dbReference type="ChEBI" id="CHEBI:30616"/>
    </ligand>
</feature>
<dbReference type="CDD" id="cd02800">
    <property type="entry name" value="tRNA_bind_EcMetRS_like"/>
    <property type="match status" value="1"/>
</dbReference>
<dbReference type="PANTHER" id="PTHR45765:SF1">
    <property type="entry name" value="METHIONINE--TRNA LIGASE, CYTOPLASMIC"/>
    <property type="match status" value="1"/>
</dbReference>
<evidence type="ECO:0000256" key="6">
    <source>
        <dbReference type="ARBA" id="ARBA00022555"/>
    </source>
</evidence>
<dbReference type="SUPFAM" id="SSF52374">
    <property type="entry name" value="Nucleotidylyl transferase"/>
    <property type="match status" value="1"/>
</dbReference>
<evidence type="ECO:0000313" key="19">
    <source>
        <dbReference type="Proteomes" id="UP000021816"/>
    </source>
</evidence>
<dbReference type="InterPro" id="IPR002547">
    <property type="entry name" value="tRNA-bd_dom"/>
</dbReference>
<proteinExistence type="inferred from homology"/>
<dbReference type="InterPro" id="IPR029038">
    <property type="entry name" value="MetRS_Zn"/>
</dbReference>
<evidence type="ECO:0000256" key="11">
    <source>
        <dbReference type="ARBA" id="ARBA00022840"/>
    </source>
</evidence>
<organism evidence="18 19">
    <name type="scientific">Candidatus Accumulibacter appositus</name>
    <dbReference type="NCBI Taxonomy" id="1454003"/>
    <lineage>
        <taxon>Bacteria</taxon>
        <taxon>Pseudomonadati</taxon>
        <taxon>Pseudomonadota</taxon>
        <taxon>Betaproteobacteria</taxon>
        <taxon>Candidatus Accumulibacter</taxon>
    </lineage>
</organism>
<dbReference type="SUPFAM" id="SSF57770">
    <property type="entry name" value="Methionyl-tRNA synthetase (MetRS), Zn-domain"/>
    <property type="match status" value="1"/>
</dbReference>
<keyword evidence="14 16" id="KW-0030">Aminoacyl-tRNA synthetase</keyword>
<dbReference type="SUPFAM" id="SSF50249">
    <property type="entry name" value="Nucleic acid-binding proteins"/>
    <property type="match status" value="1"/>
</dbReference>
<feature type="binding site" evidence="16">
    <location>
        <position position="146"/>
    </location>
    <ligand>
        <name>Zn(2+)</name>
        <dbReference type="ChEBI" id="CHEBI:29105"/>
    </ligand>
</feature>
<comment type="similarity">
    <text evidence="3 16">Belongs to the class-I aminoacyl-tRNA synthetase family. MetG type 1 subfamily.</text>
</comment>
<dbReference type="PROSITE" id="PS50886">
    <property type="entry name" value="TRBD"/>
    <property type="match status" value="1"/>
</dbReference>
<dbReference type="InterPro" id="IPR001412">
    <property type="entry name" value="aa-tRNA-synth_I_CS"/>
</dbReference>
<feature type="short sequence motif" description="'HIGH' region" evidence="16">
    <location>
        <begin position="12"/>
        <end position="22"/>
    </location>
</feature>
<evidence type="ECO:0000256" key="5">
    <source>
        <dbReference type="ARBA" id="ARBA00022490"/>
    </source>
</evidence>
<comment type="subunit">
    <text evidence="4 16">Homodimer.</text>
</comment>
<evidence type="ECO:0000256" key="10">
    <source>
        <dbReference type="ARBA" id="ARBA00022833"/>
    </source>
</evidence>
<evidence type="ECO:0000256" key="7">
    <source>
        <dbReference type="ARBA" id="ARBA00022598"/>
    </source>
</evidence>
<dbReference type="Gene3D" id="2.40.50.140">
    <property type="entry name" value="Nucleic acid-binding proteins"/>
    <property type="match status" value="1"/>
</dbReference>
<name>A0A011NBT0_9PROT</name>
<dbReference type="GO" id="GO:0006431">
    <property type="term" value="P:methionyl-tRNA aminoacylation"/>
    <property type="evidence" value="ECO:0007669"/>
    <property type="project" value="UniProtKB-UniRule"/>
</dbReference>
<dbReference type="InterPro" id="IPR015413">
    <property type="entry name" value="Methionyl/Leucyl_tRNA_Synth"/>
</dbReference>
<dbReference type="PRINTS" id="PR01041">
    <property type="entry name" value="TRNASYNTHMET"/>
</dbReference>
<dbReference type="InterPro" id="IPR041872">
    <property type="entry name" value="Anticodon_Met"/>
</dbReference>
<dbReference type="InterPro" id="IPR014758">
    <property type="entry name" value="Met-tRNA_synth"/>
</dbReference>
<gene>
    <name evidence="16 18" type="primary">metG</name>
    <name evidence="18" type="ORF">AW10_01993</name>
</gene>
<dbReference type="GO" id="GO:0004825">
    <property type="term" value="F:methionine-tRNA ligase activity"/>
    <property type="evidence" value="ECO:0007669"/>
    <property type="project" value="UniProtKB-UniRule"/>
</dbReference>
<dbReference type="InterPro" id="IPR014729">
    <property type="entry name" value="Rossmann-like_a/b/a_fold"/>
</dbReference>
<keyword evidence="9 16" id="KW-0547">Nucleotide-binding</keyword>
<dbReference type="FunFam" id="2.40.50.140:FF:000042">
    <property type="entry name" value="Methionine--tRNA ligase"/>
    <property type="match status" value="1"/>
</dbReference>
<dbReference type="Gene3D" id="3.40.50.620">
    <property type="entry name" value="HUPs"/>
    <property type="match status" value="1"/>
</dbReference>
<comment type="function">
    <text evidence="1 16">Is required not only for elongation of protein synthesis but also for the initiation of all mRNA translation through initiator tRNA(fMet) aminoacylation.</text>
</comment>
<dbReference type="NCBIfam" id="TIGR00398">
    <property type="entry name" value="metG"/>
    <property type="match status" value="1"/>
</dbReference>
<dbReference type="Pfam" id="PF09334">
    <property type="entry name" value="tRNA-synt_1g"/>
    <property type="match status" value="1"/>
</dbReference>
<dbReference type="PANTHER" id="PTHR45765">
    <property type="entry name" value="METHIONINE--TRNA LIGASE"/>
    <property type="match status" value="1"/>
</dbReference>
<dbReference type="SUPFAM" id="SSF47323">
    <property type="entry name" value="Anticodon-binding domain of a subclass of class I aminoacyl-tRNA synthetases"/>
    <property type="match status" value="1"/>
</dbReference>
<evidence type="ECO:0000256" key="3">
    <source>
        <dbReference type="ARBA" id="ARBA00008258"/>
    </source>
</evidence>
<feature type="binding site" evidence="16">
    <location>
        <position position="156"/>
    </location>
    <ligand>
        <name>Zn(2+)</name>
        <dbReference type="ChEBI" id="CHEBI:29105"/>
    </ligand>
</feature>
<keyword evidence="8 16" id="KW-0479">Metal-binding</keyword>
<dbReference type="AlphaFoldDB" id="A0A011NBT0"/>
<dbReference type="GO" id="GO:0005829">
    <property type="term" value="C:cytosol"/>
    <property type="evidence" value="ECO:0007669"/>
    <property type="project" value="TreeGrafter"/>
</dbReference>
<keyword evidence="7 16" id="KW-0436">Ligase</keyword>
<comment type="catalytic activity">
    <reaction evidence="15 16">
        <text>tRNA(Met) + L-methionine + ATP = L-methionyl-tRNA(Met) + AMP + diphosphate</text>
        <dbReference type="Rhea" id="RHEA:13481"/>
        <dbReference type="Rhea" id="RHEA-COMP:9667"/>
        <dbReference type="Rhea" id="RHEA-COMP:9698"/>
        <dbReference type="ChEBI" id="CHEBI:30616"/>
        <dbReference type="ChEBI" id="CHEBI:33019"/>
        <dbReference type="ChEBI" id="CHEBI:57844"/>
        <dbReference type="ChEBI" id="CHEBI:78442"/>
        <dbReference type="ChEBI" id="CHEBI:78530"/>
        <dbReference type="ChEBI" id="CHEBI:456215"/>
        <dbReference type="EC" id="6.1.1.10"/>
    </reaction>
</comment>
<dbReference type="PROSITE" id="PS00178">
    <property type="entry name" value="AA_TRNA_LIGASE_I"/>
    <property type="match status" value="1"/>
</dbReference>
<feature type="domain" description="TRNA-binding" evidence="17">
    <location>
        <begin position="596"/>
        <end position="701"/>
    </location>
</feature>
<reference evidence="18 19" key="1">
    <citation type="submission" date="2014-02" db="EMBL/GenBank/DDBJ databases">
        <title>Expanding our view of genomic diversity in Candidatus Accumulibacter clades.</title>
        <authorList>
            <person name="Skennerton C.T."/>
            <person name="Barr J.J."/>
            <person name="Slater F.R."/>
            <person name="Bond P.L."/>
            <person name="Tyson G.W."/>
        </authorList>
    </citation>
    <scope>NUCLEOTIDE SEQUENCE [LARGE SCALE GENOMIC DNA]</scope>
    <source>
        <strain evidence="19">BA-92</strain>
    </source>
</reference>
<keyword evidence="6 16" id="KW-0820">tRNA-binding</keyword>
<dbReference type="InterPro" id="IPR012340">
    <property type="entry name" value="NA-bd_OB-fold"/>
</dbReference>
<evidence type="ECO:0000256" key="15">
    <source>
        <dbReference type="ARBA" id="ARBA00047364"/>
    </source>
</evidence>
<evidence type="ECO:0000256" key="2">
    <source>
        <dbReference type="ARBA" id="ARBA00004496"/>
    </source>
</evidence>
<dbReference type="InterPro" id="IPR004495">
    <property type="entry name" value="Met-tRNA-synth_bsu_C"/>
</dbReference>
<evidence type="ECO:0000259" key="17">
    <source>
        <dbReference type="PROSITE" id="PS50886"/>
    </source>
</evidence>
<dbReference type="NCBIfam" id="NF001100">
    <property type="entry name" value="PRK00133.1"/>
    <property type="match status" value="1"/>
</dbReference>
<feature type="binding site" evidence="16">
    <location>
        <position position="159"/>
    </location>
    <ligand>
        <name>Zn(2+)</name>
        <dbReference type="ChEBI" id="CHEBI:29105"/>
    </ligand>
</feature>
<evidence type="ECO:0000256" key="12">
    <source>
        <dbReference type="ARBA" id="ARBA00022884"/>
    </source>
</evidence>
<evidence type="ECO:0000256" key="4">
    <source>
        <dbReference type="ARBA" id="ARBA00011738"/>
    </source>
</evidence>
<dbReference type="NCBIfam" id="TIGR00399">
    <property type="entry name" value="metG_C_term"/>
    <property type="match status" value="1"/>
</dbReference>
<dbReference type="InterPro" id="IPR033911">
    <property type="entry name" value="MetRS_core"/>
</dbReference>
<dbReference type="GO" id="GO:0046872">
    <property type="term" value="F:metal ion binding"/>
    <property type="evidence" value="ECO:0007669"/>
    <property type="project" value="UniProtKB-KW"/>
</dbReference>
<sequence length="701" mass="77767">MTRQILVTSALPYANGAIHLGHLVEYIQTDIWVRFQKMRGHQCWYVCADDTHGTPIMLRAESEGITPEALIERVHGEHTRDFAGFHVGFDNYYTTHSEETRSCANELYARLRAADLIETRVIEQYYDPLKQMFLPDRYIKGECPKCGAADQYGDNCESCGAAYTANELKNPYSAVSGAKPELRQSEHYFFKLSDRRCQGFLRRWTQGEGRLQSEAANKLQEWLGEVGENKLTDWDISREAPYFGFEIPDAPGKYFYVWLDAPIGYMGAFKNLCAREGLDFDAYWGPDSTAELYHFIGKDILYFHALFWPAELQHAGYRTPTKVFAHGFLTVDGAKMSKSRGTFITAESYLAQGLDPEWLRYYYAAKLSSSMEDIDLNLDDFIARVNADLVGKFVNIASRAAGFVVKRFSGQLCPCDESLPAIQAIRSRLVVIADHYEAREFSKAIREIMALTDLANQYVDSVKPWELARQEGRENELQAVCTNALNLFRLLAILLKPVLPALSAKAEAFLKVAPFVWDDAESVLAAGHAINPYKHLLTRVEKKQVDALVEANRDSLAAVPPPAPQKHAEQQEKAAAVAVAQAAVGADAGPHIGIDQFLSVDLRIARIVEATQVEGADKLVRLVLDIGPLGTRQVFAGIKAAYEPSALVGRMTVMVANLAPRKMKFGLSEGMVLAASDGGGQTPGIFLLAPDAGAQAGMRVK</sequence>
<evidence type="ECO:0000256" key="16">
    <source>
        <dbReference type="HAMAP-Rule" id="MF_00098"/>
    </source>
</evidence>
<keyword evidence="12 16" id="KW-0694">RNA-binding</keyword>
<evidence type="ECO:0000313" key="18">
    <source>
        <dbReference type="EMBL" id="EXI80113.1"/>
    </source>
</evidence>
<evidence type="ECO:0000256" key="14">
    <source>
        <dbReference type="ARBA" id="ARBA00023146"/>
    </source>
</evidence>
<evidence type="ECO:0000256" key="13">
    <source>
        <dbReference type="ARBA" id="ARBA00022917"/>
    </source>
</evidence>
<dbReference type="Gene3D" id="2.20.28.20">
    <property type="entry name" value="Methionyl-tRNA synthetase, Zn-domain"/>
    <property type="match status" value="1"/>
</dbReference>
<dbReference type="Pfam" id="PF19303">
    <property type="entry name" value="Anticodon_3"/>
    <property type="match status" value="1"/>
</dbReference>
<evidence type="ECO:0000256" key="8">
    <source>
        <dbReference type="ARBA" id="ARBA00022723"/>
    </source>
</evidence>
<dbReference type="CDD" id="cd07957">
    <property type="entry name" value="Anticodon_Ia_Met"/>
    <property type="match status" value="1"/>
</dbReference>
<dbReference type="PATRIC" id="fig|1454003.3.peg.2042"/>
<dbReference type="GO" id="GO:0005524">
    <property type="term" value="F:ATP binding"/>
    <property type="evidence" value="ECO:0007669"/>
    <property type="project" value="UniProtKB-UniRule"/>
</dbReference>
<feature type="binding site" evidence="16">
    <location>
        <position position="143"/>
    </location>
    <ligand>
        <name>Zn(2+)</name>
        <dbReference type="ChEBI" id="CHEBI:29105"/>
    </ligand>
</feature>
<feature type="short sequence motif" description="'KMSKS' region" evidence="16">
    <location>
        <begin position="335"/>
        <end position="339"/>
    </location>
</feature>
<comment type="caution">
    <text evidence="18">The sequence shown here is derived from an EMBL/GenBank/DDBJ whole genome shotgun (WGS) entry which is preliminary data.</text>
</comment>
<keyword evidence="10 16" id="KW-0862">Zinc</keyword>
<dbReference type="FunFam" id="2.20.28.20:FF:000001">
    <property type="entry name" value="Methionine--tRNA ligase"/>
    <property type="match status" value="1"/>
</dbReference>
<dbReference type="EMBL" id="JEMX01000040">
    <property type="protein sequence ID" value="EXI80113.1"/>
    <property type="molecule type" value="Genomic_DNA"/>
</dbReference>
<dbReference type="STRING" id="1454003.AW10_01993"/>
<dbReference type="HAMAP" id="MF_00098">
    <property type="entry name" value="Met_tRNA_synth_type1"/>
    <property type="match status" value="1"/>
</dbReference>
<keyword evidence="13 16" id="KW-0648">Protein biosynthesis</keyword>
<dbReference type="GO" id="GO:0000049">
    <property type="term" value="F:tRNA binding"/>
    <property type="evidence" value="ECO:0007669"/>
    <property type="project" value="UniProtKB-UniRule"/>
</dbReference>
<evidence type="ECO:0000256" key="9">
    <source>
        <dbReference type="ARBA" id="ARBA00022741"/>
    </source>
</evidence>
<accession>A0A011NBT0</accession>
<dbReference type="CDD" id="cd00814">
    <property type="entry name" value="MetRS_core"/>
    <property type="match status" value="1"/>
</dbReference>
<dbReference type="InterPro" id="IPR009080">
    <property type="entry name" value="tRNAsynth_Ia_anticodon-bd"/>
</dbReference>
<comment type="cofactor">
    <cofactor evidence="16">
        <name>Zn(2+)</name>
        <dbReference type="ChEBI" id="CHEBI:29105"/>
    </cofactor>
    <text evidence="16">Binds 1 zinc ion per subunit.</text>
</comment>
<evidence type="ECO:0000256" key="1">
    <source>
        <dbReference type="ARBA" id="ARBA00003314"/>
    </source>
</evidence>
<dbReference type="Pfam" id="PF01588">
    <property type="entry name" value="tRNA_bind"/>
    <property type="match status" value="1"/>
</dbReference>
<dbReference type="FunFam" id="1.10.730.10:FF:000005">
    <property type="entry name" value="Methionine--tRNA ligase"/>
    <property type="match status" value="1"/>
</dbReference>
<dbReference type="InterPro" id="IPR023458">
    <property type="entry name" value="Met-tRNA_ligase_1"/>
</dbReference>